<sequence length="239" mass="27879">MLPNNPFFADISTYSPEKTMSFYKHVFGWTYYKSGNYYIAYLGNDEVSGLYKTPEKFKQMRMPHFWMTYIQVTNLDATVDKAKQLGGIIEMNYEISGFGKVALIRDPQGAGFTIYKGSKLKTTRTKNKENTLIWNELHVSDVKNTIPFYKGIFEWEIVQNQDGVYEILNHKEEHVADILEIQNQYKGKYEYWVCTFGVDSLKNTKNIILRNGGHLVSEENNRILFADNSNEAFFYIKEV</sequence>
<dbReference type="PANTHER" id="PTHR33993:SF14">
    <property type="entry name" value="GB|AAF24581.1"/>
    <property type="match status" value="1"/>
</dbReference>
<keyword evidence="3" id="KW-1185">Reference proteome</keyword>
<protein>
    <submittedName>
        <fullName evidence="2">VOC family protein</fullName>
    </submittedName>
</protein>
<dbReference type="SUPFAM" id="SSF54593">
    <property type="entry name" value="Glyoxalase/Bleomycin resistance protein/Dihydroxybiphenyl dioxygenase"/>
    <property type="match status" value="1"/>
</dbReference>
<gene>
    <name evidence="2" type="ORF">JJQ60_19870</name>
</gene>
<accession>A0A936ZUG7</accession>
<evidence type="ECO:0000313" key="3">
    <source>
        <dbReference type="Proteomes" id="UP000651057"/>
    </source>
</evidence>
<evidence type="ECO:0000259" key="1">
    <source>
        <dbReference type="PROSITE" id="PS51819"/>
    </source>
</evidence>
<dbReference type="PANTHER" id="PTHR33993">
    <property type="entry name" value="GLYOXALASE-RELATED"/>
    <property type="match status" value="1"/>
</dbReference>
<dbReference type="InterPro" id="IPR029068">
    <property type="entry name" value="Glyas_Bleomycin-R_OHBP_Dase"/>
</dbReference>
<dbReference type="RefSeq" id="WP_201924208.1">
    <property type="nucleotide sequence ID" value="NZ_BAABAX010000018.1"/>
</dbReference>
<dbReference type="Proteomes" id="UP000651057">
    <property type="component" value="Unassembled WGS sequence"/>
</dbReference>
<dbReference type="Gene3D" id="3.10.180.10">
    <property type="entry name" value="2,3-Dihydroxybiphenyl 1,2-Dioxygenase, domain 1"/>
    <property type="match status" value="2"/>
</dbReference>
<evidence type="ECO:0000313" key="2">
    <source>
        <dbReference type="EMBL" id="MBL0685799.1"/>
    </source>
</evidence>
<dbReference type="EMBL" id="JAERQJ010000012">
    <property type="protein sequence ID" value="MBL0685799.1"/>
    <property type="molecule type" value="Genomic_DNA"/>
</dbReference>
<reference evidence="2" key="1">
    <citation type="submission" date="2021-01" db="EMBL/GenBank/DDBJ databases">
        <authorList>
            <person name="Zhong Y.L."/>
        </authorList>
    </citation>
    <scope>NUCLEOTIDE SEQUENCE</scope>
    <source>
        <strain evidence="2">KCTC 23302</strain>
    </source>
</reference>
<feature type="domain" description="VOC" evidence="1">
    <location>
        <begin position="5"/>
        <end position="117"/>
    </location>
</feature>
<dbReference type="PROSITE" id="PS51819">
    <property type="entry name" value="VOC"/>
    <property type="match status" value="1"/>
</dbReference>
<dbReference type="InterPro" id="IPR004360">
    <property type="entry name" value="Glyas_Fos-R_dOase_dom"/>
</dbReference>
<proteinExistence type="predicted"/>
<comment type="caution">
    <text evidence="2">The sequence shown here is derived from an EMBL/GenBank/DDBJ whole genome shotgun (WGS) entry which is preliminary data.</text>
</comment>
<dbReference type="InterPro" id="IPR052164">
    <property type="entry name" value="Anthracycline_SecMetBiosynth"/>
</dbReference>
<name>A0A936ZUG7_9FLAO</name>
<dbReference type="AlphaFoldDB" id="A0A936ZUG7"/>
<dbReference type="Pfam" id="PF00903">
    <property type="entry name" value="Glyoxalase"/>
    <property type="match status" value="1"/>
</dbReference>
<dbReference type="InterPro" id="IPR037523">
    <property type="entry name" value="VOC_core"/>
</dbReference>
<organism evidence="2 3">
    <name type="scientific">Aquimarina mytili</name>
    <dbReference type="NCBI Taxonomy" id="874423"/>
    <lineage>
        <taxon>Bacteria</taxon>
        <taxon>Pseudomonadati</taxon>
        <taxon>Bacteroidota</taxon>
        <taxon>Flavobacteriia</taxon>
        <taxon>Flavobacteriales</taxon>
        <taxon>Flavobacteriaceae</taxon>
        <taxon>Aquimarina</taxon>
    </lineage>
</organism>
<dbReference type="CDD" id="cd07247">
    <property type="entry name" value="SgaA_N_like"/>
    <property type="match status" value="1"/>
</dbReference>